<evidence type="ECO:0000256" key="1">
    <source>
        <dbReference type="SAM" id="Phobius"/>
    </source>
</evidence>
<dbReference type="EMBL" id="BAAAZE010000014">
    <property type="protein sequence ID" value="GAA4031797.1"/>
    <property type="molecule type" value="Genomic_DNA"/>
</dbReference>
<evidence type="ECO:0000313" key="3">
    <source>
        <dbReference type="Proteomes" id="UP001501353"/>
    </source>
</evidence>
<keyword evidence="1" id="KW-0472">Membrane</keyword>
<dbReference type="Proteomes" id="UP001501353">
    <property type="component" value="Unassembled WGS sequence"/>
</dbReference>
<keyword evidence="3" id="KW-1185">Reference proteome</keyword>
<feature type="transmembrane region" description="Helical" evidence="1">
    <location>
        <begin position="40"/>
        <end position="59"/>
    </location>
</feature>
<comment type="caution">
    <text evidence="2">The sequence shown here is derived from an EMBL/GenBank/DDBJ whole genome shotgun (WGS) entry which is preliminary data.</text>
</comment>
<evidence type="ECO:0000313" key="2">
    <source>
        <dbReference type="EMBL" id="GAA4031797.1"/>
    </source>
</evidence>
<keyword evidence="1" id="KW-1133">Transmembrane helix</keyword>
<organism evidence="2 3">
    <name type="scientific">Actimicrobium antarcticum</name>
    <dbReference type="NCBI Taxonomy" id="1051899"/>
    <lineage>
        <taxon>Bacteria</taxon>
        <taxon>Pseudomonadati</taxon>
        <taxon>Pseudomonadota</taxon>
        <taxon>Betaproteobacteria</taxon>
        <taxon>Burkholderiales</taxon>
        <taxon>Oxalobacteraceae</taxon>
        <taxon>Actimicrobium</taxon>
    </lineage>
</organism>
<proteinExistence type="predicted"/>
<gene>
    <name evidence="2" type="ORF">GCM10022212_33220</name>
</gene>
<reference evidence="3" key="1">
    <citation type="journal article" date="2019" name="Int. J. Syst. Evol. Microbiol.">
        <title>The Global Catalogue of Microorganisms (GCM) 10K type strain sequencing project: providing services to taxonomists for standard genome sequencing and annotation.</title>
        <authorList>
            <consortium name="The Broad Institute Genomics Platform"/>
            <consortium name="The Broad Institute Genome Sequencing Center for Infectious Disease"/>
            <person name="Wu L."/>
            <person name="Ma J."/>
        </authorList>
    </citation>
    <scope>NUCLEOTIDE SEQUENCE [LARGE SCALE GENOMIC DNA]</scope>
    <source>
        <strain evidence="3">JCM 16673</strain>
    </source>
</reference>
<evidence type="ECO:0008006" key="4">
    <source>
        <dbReference type="Google" id="ProtNLM"/>
    </source>
</evidence>
<dbReference type="RefSeq" id="WP_344765009.1">
    <property type="nucleotide sequence ID" value="NZ_BAAAZE010000014.1"/>
</dbReference>
<accession>A0ABP7TV86</accession>
<name>A0ABP7TV86_9BURK</name>
<sequence>MLNAPPDSNALRVKVTAAILAAALLHASWNALIKGAGDTGLYTLLHACSGVIGLIGLLITGLPASESWPYAAMSAQLHTVCIAGSMRAYEGGKLAVSYVLMRGLLPLLIGLVMMRL</sequence>
<keyword evidence="1" id="KW-0812">Transmembrane</keyword>
<feature type="transmembrane region" description="Helical" evidence="1">
    <location>
        <begin position="95"/>
        <end position="114"/>
    </location>
</feature>
<protein>
    <recommendedName>
        <fullName evidence="4">EamA domain-containing protein</fullName>
    </recommendedName>
</protein>